<feature type="signal peptide" evidence="1">
    <location>
        <begin position="1"/>
        <end position="27"/>
    </location>
</feature>
<feature type="chain" id="PRO_5045676945" description="Secreted protein" evidence="1">
    <location>
        <begin position="28"/>
        <end position="129"/>
    </location>
</feature>
<accession>A0ABS0RAI7</accession>
<evidence type="ECO:0008006" key="4">
    <source>
        <dbReference type="Google" id="ProtNLM"/>
    </source>
</evidence>
<comment type="caution">
    <text evidence="2">The sequence shown here is derived from an EMBL/GenBank/DDBJ whole genome shotgun (WGS) entry which is preliminary data.</text>
</comment>
<keyword evidence="3" id="KW-1185">Reference proteome</keyword>
<organism evidence="2 3">
    <name type="scientific">Streptomyces javensis</name>
    <dbReference type="NCBI Taxonomy" id="114698"/>
    <lineage>
        <taxon>Bacteria</taxon>
        <taxon>Bacillati</taxon>
        <taxon>Actinomycetota</taxon>
        <taxon>Actinomycetes</taxon>
        <taxon>Kitasatosporales</taxon>
        <taxon>Streptomycetaceae</taxon>
        <taxon>Streptomyces</taxon>
        <taxon>Streptomyces violaceusniger group</taxon>
    </lineage>
</organism>
<proteinExistence type="predicted"/>
<dbReference type="Proteomes" id="UP000638849">
    <property type="component" value="Unassembled WGS sequence"/>
</dbReference>
<dbReference type="RefSeq" id="WP_198277403.1">
    <property type="nucleotide sequence ID" value="NZ_BAAAIF010000048.1"/>
</dbReference>
<evidence type="ECO:0000256" key="1">
    <source>
        <dbReference type="SAM" id="SignalP"/>
    </source>
</evidence>
<protein>
    <recommendedName>
        <fullName evidence="4">Secreted protein</fullName>
    </recommendedName>
</protein>
<gene>
    <name evidence="2" type="ORF">JBF12_15270</name>
</gene>
<dbReference type="EMBL" id="JAEEAQ010000121">
    <property type="protein sequence ID" value="MBI0314325.1"/>
    <property type="molecule type" value="Genomic_DNA"/>
</dbReference>
<reference evidence="2 3" key="1">
    <citation type="submission" date="2020-12" db="EMBL/GenBank/DDBJ databases">
        <authorList>
            <person name="Kusuma A.B."/>
            <person name="Nouioui I."/>
            <person name="Goodfellow M."/>
        </authorList>
    </citation>
    <scope>NUCLEOTIDE SEQUENCE [LARGE SCALE GENOMIC DNA]</scope>
    <source>
        <strain evidence="2 3">DSM 41764</strain>
    </source>
</reference>
<keyword evidence="1" id="KW-0732">Signal</keyword>
<sequence>MVRTTTLALAALAAAGVLIGGATTALADDGSGGKTADVTTSAKTAASPSLLAPHQQFFGPFVTVPPGGNGVASVACPAGQVPTGGGGTTSAFKIFFTDSFASGNTWTVRGTNTNTVNESIRAFVICTTP</sequence>
<evidence type="ECO:0000313" key="2">
    <source>
        <dbReference type="EMBL" id="MBI0314325.1"/>
    </source>
</evidence>
<evidence type="ECO:0000313" key="3">
    <source>
        <dbReference type="Proteomes" id="UP000638849"/>
    </source>
</evidence>
<name>A0ABS0RAI7_9ACTN</name>